<feature type="compositionally biased region" description="Basic and acidic residues" evidence="2">
    <location>
        <begin position="164"/>
        <end position="178"/>
    </location>
</feature>
<keyword evidence="1" id="KW-0175">Coiled coil</keyword>
<feature type="coiled-coil region" evidence="1">
    <location>
        <begin position="321"/>
        <end position="506"/>
    </location>
</feature>
<evidence type="ECO:0000313" key="3">
    <source>
        <dbReference type="EMBL" id="CAE0824367.1"/>
    </source>
</evidence>
<accession>A0A7S4G435</accession>
<feature type="region of interest" description="Disordered" evidence="2">
    <location>
        <begin position="109"/>
        <end position="252"/>
    </location>
</feature>
<feature type="compositionally biased region" description="Low complexity" evidence="2">
    <location>
        <begin position="193"/>
        <end position="206"/>
    </location>
</feature>
<name>A0A7S4G435_9EUGL</name>
<organism evidence="3">
    <name type="scientific">Eutreptiella gymnastica</name>
    <dbReference type="NCBI Taxonomy" id="73025"/>
    <lineage>
        <taxon>Eukaryota</taxon>
        <taxon>Discoba</taxon>
        <taxon>Euglenozoa</taxon>
        <taxon>Euglenida</taxon>
        <taxon>Spirocuta</taxon>
        <taxon>Euglenophyceae</taxon>
        <taxon>Eutreptiales</taxon>
        <taxon>Eutreptiaceae</taxon>
        <taxon>Eutreptiella</taxon>
    </lineage>
</organism>
<dbReference type="EMBL" id="HBJA01103189">
    <property type="protein sequence ID" value="CAE0824367.1"/>
    <property type="molecule type" value="Transcribed_RNA"/>
</dbReference>
<evidence type="ECO:0000256" key="2">
    <source>
        <dbReference type="SAM" id="MobiDB-lite"/>
    </source>
</evidence>
<feature type="compositionally biased region" description="Polar residues" evidence="2">
    <location>
        <begin position="110"/>
        <end position="143"/>
    </location>
</feature>
<protein>
    <submittedName>
        <fullName evidence="3">Uncharacterized protein</fullName>
    </submittedName>
</protein>
<dbReference type="AlphaFoldDB" id="A0A7S4G435"/>
<reference evidence="3" key="1">
    <citation type="submission" date="2021-01" db="EMBL/GenBank/DDBJ databases">
        <authorList>
            <person name="Corre E."/>
            <person name="Pelletier E."/>
            <person name="Niang G."/>
            <person name="Scheremetjew M."/>
            <person name="Finn R."/>
            <person name="Kale V."/>
            <person name="Holt S."/>
            <person name="Cochrane G."/>
            <person name="Meng A."/>
            <person name="Brown T."/>
            <person name="Cohen L."/>
        </authorList>
    </citation>
    <scope>NUCLEOTIDE SEQUENCE</scope>
    <source>
        <strain evidence="3">CCMP1594</strain>
    </source>
</reference>
<evidence type="ECO:0000256" key="1">
    <source>
        <dbReference type="SAM" id="Coils"/>
    </source>
</evidence>
<sequence>MQASTVIFHREKDLASWLEGSCKVPTDLARRTSPNLFKGGFTSSTSLLMNASHPRELEKGAKLPSVDAQDLTTYLAARMRDLADQKGLSKEGSGSKSFFGSMFSSKQELAPSQQVNSMDLSENDGSLGPQASPSTRSVQSEGTDASEAIEEGPRKSIFGSMFGRPEEKAPETPEKQKSEAQPPSPLSAGSGSGKSKSFFGSMFGGSDEPEKSQSTPEGKKDAAPAAKAVEKKAETPKKPEAPEASVPAAGEKKSFFSSMFSSESERTYGELANLDIPALLTVPEAKANDPEFLREKLQTAARLCLSMQHKNRSLEKEVGSLKAVQEQSNKSQEALKQQRALLESEVDNLKILQEQGYAKKQVLKQQRDVLEEQVENLKTQQKHTFAKKKLLKQQRDVLEEQVENLKSQQEQSFAIQLELKQQRSILEEQVETLKVQQDQSVAKKQALKEQRDILEKQVDKFRTLQEQSHTSSQAMKQQRDILEGQVESLKKALQMNQEEMKEQDKVLKEAAVQGVFPKKKDSDKEECIIS</sequence>
<proteinExistence type="predicted"/>
<gene>
    <name evidence="3" type="ORF">EGYM00163_LOCUS35574</name>
</gene>
<feature type="compositionally biased region" description="Basic and acidic residues" evidence="2">
    <location>
        <begin position="217"/>
        <end position="241"/>
    </location>
</feature>